<dbReference type="GO" id="GO:0003676">
    <property type="term" value="F:nucleic acid binding"/>
    <property type="evidence" value="ECO:0007669"/>
    <property type="project" value="InterPro"/>
</dbReference>
<reference evidence="4" key="1">
    <citation type="journal article" date="2023" name="Nat. Commun.">
        <title>Diploid and tetraploid genomes of Acorus and the evolution of monocots.</title>
        <authorList>
            <person name="Ma L."/>
            <person name="Liu K.W."/>
            <person name="Li Z."/>
            <person name="Hsiao Y.Y."/>
            <person name="Qi Y."/>
            <person name="Fu T."/>
            <person name="Tang G.D."/>
            <person name="Zhang D."/>
            <person name="Sun W.H."/>
            <person name="Liu D.K."/>
            <person name="Li Y."/>
            <person name="Chen G.Z."/>
            <person name="Liu X.D."/>
            <person name="Liao X.Y."/>
            <person name="Jiang Y.T."/>
            <person name="Yu X."/>
            <person name="Hao Y."/>
            <person name="Huang J."/>
            <person name="Zhao X.W."/>
            <person name="Ke S."/>
            <person name="Chen Y.Y."/>
            <person name="Wu W.L."/>
            <person name="Hsu J.L."/>
            <person name="Lin Y.F."/>
            <person name="Huang M.D."/>
            <person name="Li C.Y."/>
            <person name="Huang L."/>
            <person name="Wang Z.W."/>
            <person name="Zhao X."/>
            <person name="Zhong W.Y."/>
            <person name="Peng D.H."/>
            <person name="Ahmad S."/>
            <person name="Lan S."/>
            <person name="Zhang J.S."/>
            <person name="Tsai W.C."/>
            <person name="Van de Peer Y."/>
            <person name="Liu Z.J."/>
        </authorList>
    </citation>
    <scope>NUCLEOTIDE SEQUENCE</scope>
    <source>
        <strain evidence="4">CP</strain>
    </source>
</reference>
<feature type="compositionally biased region" description="Basic and acidic residues" evidence="2">
    <location>
        <begin position="551"/>
        <end position="562"/>
    </location>
</feature>
<dbReference type="AlphaFoldDB" id="A0AAV9DLH2"/>
<protein>
    <recommendedName>
        <fullName evidence="3">CCHC-type domain-containing protein</fullName>
    </recommendedName>
</protein>
<evidence type="ECO:0000259" key="3">
    <source>
        <dbReference type="PROSITE" id="PS50158"/>
    </source>
</evidence>
<gene>
    <name evidence="4" type="ORF">QJS10_CPB12g00741</name>
</gene>
<dbReference type="InterPro" id="IPR001878">
    <property type="entry name" value="Znf_CCHC"/>
</dbReference>
<keyword evidence="5" id="KW-1185">Reference proteome</keyword>
<sequence length="562" mass="60738">MSGGEKVSSGEGNGGEPGVRGKGKEAEWVVVTRKRRSTPGRGWEGESSSKLSRCFRCLGWGHKAMDCREPPKCWRCGRWGHRSFRCWDSMQRNRTVARPHIERGGGVYGNSGGPSAEVRKPEVRSEEHFIPWSPALADREERFSRSVLMEWKGTQGADWGEIERAILGRWTDIPPFQMWTMGNYRAIIRLPSISVKGLFLCEKEMRLQLGSVRFFDCDHSVGAKSKNNCKVVVTMKGLPLLWRSVEVIRVIVRNWGHLLGVSEVEEVGEEFPVLQVTIWSNLKAEIPSSVCVSLDGWRVPILLEVEGIRGGQRSYAEVAGSTTGGGVHPMELDRPGSNSMVKRSSQAVPIRMGGGLEGTGGRQEGRETQGEVRLSQAEKGSVGGGDQGKGCLEQVKVAEGSFHRKGNWESDTGGVKVVNIPFSEKACAPPGELSIGVRAGPPRKVDATLHPWLEAPAIPQGTSRAFAEGPRASLKGITILRRLEVVGHVANSVPLIPDLGISKSPKSIGGVGSGLDPAQYEMRGAYKNAGGQSSLGSPSKGRPTLSGLSDRGSEPDHISGGS</sequence>
<dbReference type="EMBL" id="JAUJYO010000012">
    <property type="protein sequence ID" value="KAK1301674.1"/>
    <property type="molecule type" value="Genomic_DNA"/>
</dbReference>
<evidence type="ECO:0000256" key="2">
    <source>
        <dbReference type="SAM" id="MobiDB-lite"/>
    </source>
</evidence>
<organism evidence="4 5">
    <name type="scientific">Acorus calamus</name>
    <name type="common">Sweet flag</name>
    <dbReference type="NCBI Taxonomy" id="4465"/>
    <lineage>
        <taxon>Eukaryota</taxon>
        <taxon>Viridiplantae</taxon>
        <taxon>Streptophyta</taxon>
        <taxon>Embryophyta</taxon>
        <taxon>Tracheophyta</taxon>
        <taxon>Spermatophyta</taxon>
        <taxon>Magnoliopsida</taxon>
        <taxon>Liliopsida</taxon>
        <taxon>Acoraceae</taxon>
        <taxon>Acorus</taxon>
    </lineage>
</organism>
<evidence type="ECO:0000313" key="5">
    <source>
        <dbReference type="Proteomes" id="UP001180020"/>
    </source>
</evidence>
<comment type="caution">
    <text evidence="4">The sequence shown here is derived from an EMBL/GenBank/DDBJ whole genome shotgun (WGS) entry which is preliminary data.</text>
</comment>
<feature type="compositionally biased region" description="Gly residues" evidence="2">
    <location>
        <begin position="11"/>
        <end position="20"/>
    </location>
</feature>
<feature type="domain" description="CCHC-type" evidence="3">
    <location>
        <begin position="72"/>
        <end position="86"/>
    </location>
</feature>
<evidence type="ECO:0000256" key="1">
    <source>
        <dbReference type="PROSITE-ProRule" id="PRU00047"/>
    </source>
</evidence>
<dbReference type="GO" id="GO:0008270">
    <property type="term" value="F:zinc ion binding"/>
    <property type="evidence" value="ECO:0007669"/>
    <property type="project" value="UniProtKB-KW"/>
</dbReference>
<name>A0AAV9DLH2_ACOCL</name>
<feature type="region of interest" description="Disordered" evidence="2">
    <location>
        <begin position="319"/>
        <end position="388"/>
    </location>
</feature>
<feature type="region of interest" description="Disordered" evidence="2">
    <location>
        <begin position="1"/>
        <end position="47"/>
    </location>
</feature>
<dbReference type="Proteomes" id="UP001180020">
    <property type="component" value="Unassembled WGS sequence"/>
</dbReference>
<dbReference type="Gene3D" id="4.10.60.10">
    <property type="entry name" value="Zinc finger, CCHC-type"/>
    <property type="match status" value="1"/>
</dbReference>
<keyword evidence="1" id="KW-0479">Metal-binding</keyword>
<dbReference type="SMART" id="SM00343">
    <property type="entry name" value="ZnF_C2HC"/>
    <property type="match status" value="2"/>
</dbReference>
<accession>A0AAV9DLH2</accession>
<reference evidence="4" key="2">
    <citation type="submission" date="2023-06" db="EMBL/GenBank/DDBJ databases">
        <authorList>
            <person name="Ma L."/>
            <person name="Liu K.-W."/>
            <person name="Li Z."/>
            <person name="Hsiao Y.-Y."/>
            <person name="Qi Y."/>
            <person name="Fu T."/>
            <person name="Tang G."/>
            <person name="Zhang D."/>
            <person name="Sun W.-H."/>
            <person name="Liu D.-K."/>
            <person name="Li Y."/>
            <person name="Chen G.-Z."/>
            <person name="Liu X.-D."/>
            <person name="Liao X.-Y."/>
            <person name="Jiang Y.-T."/>
            <person name="Yu X."/>
            <person name="Hao Y."/>
            <person name="Huang J."/>
            <person name="Zhao X.-W."/>
            <person name="Ke S."/>
            <person name="Chen Y.-Y."/>
            <person name="Wu W.-L."/>
            <person name="Hsu J.-L."/>
            <person name="Lin Y.-F."/>
            <person name="Huang M.-D."/>
            <person name="Li C.-Y."/>
            <person name="Huang L."/>
            <person name="Wang Z.-W."/>
            <person name="Zhao X."/>
            <person name="Zhong W.-Y."/>
            <person name="Peng D.-H."/>
            <person name="Ahmad S."/>
            <person name="Lan S."/>
            <person name="Zhang J.-S."/>
            <person name="Tsai W.-C."/>
            <person name="Van De Peer Y."/>
            <person name="Liu Z.-J."/>
        </authorList>
    </citation>
    <scope>NUCLEOTIDE SEQUENCE</scope>
    <source>
        <strain evidence="4">CP</strain>
        <tissue evidence="4">Leaves</tissue>
    </source>
</reference>
<feature type="compositionally biased region" description="Polar residues" evidence="2">
    <location>
        <begin position="336"/>
        <end position="347"/>
    </location>
</feature>
<feature type="compositionally biased region" description="Gly residues" evidence="2">
    <location>
        <begin position="352"/>
        <end position="362"/>
    </location>
</feature>
<dbReference type="PROSITE" id="PS50158">
    <property type="entry name" value="ZF_CCHC"/>
    <property type="match status" value="1"/>
</dbReference>
<dbReference type="SUPFAM" id="SSF57756">
    <property type="entry name" value="Retrovirus zinc finger-like domains"/>
    <property type="match status" value="1"/>
</dbReference>
<keyword evidence="1" id="KW-0862">Zinc</keyword>
<feature type="region of interest" description="Disordered" evidence="2">
    <location>
        <begin position="522"/>
        <end position="562"/>
    </location>
</feature>
<keyword evidence="1" id="KW-0863">Zinc-finger</keyword>
<dbReference type="InterPro" id="IPR036875">
    <property type="entry name" value="Znf_CCHC_sf"/>
</dbReference>
<evidence type="ECO:0000313" key="4">
    <source>
        <dbReference type="EMBL" id="KAK1301674.1"/>
    </source>
</evidence>
<proteinExistence type="predicted"/>